<dbReference type="EMBL" id="PSZM01000043">
    <property type="protein sequence ID" value="PQL91064.1"/>
    <property type="molecule type" value="Genomic_DNA"/>
</dbReference>
<sequence length="280" mass="32280">MSVKERLVEYLKYKNVSNRAFSLSIGMSENYISNIRKSIQPKVTHSIAVNYPDFNTGWLMTGEGSMLKYHVKDIIDRLKKHLNFTHNMQLTEYLGISIETLYIWKESNSFDKDLIKEKLPNIDINWLLTGKRNEPVNKEKSAGSLDLTTISGYYFPDVSASAGLNMKLENTENQKIPISIPGWGSDLIFINVYGDSMYPKYNSGEIIAIKNIEFQYINYGFPYVVVFKNGDTYIKYIKKGKDHDHILLISENKHYAPKEFSLDLIMSVYSIKGVIKRELI</sequence>
<dbReference type="PANTHER" id="PTHR40661">
    <property type="match status" value="1"/>
</dbReference>
<feature type="domain" description="Peptidase S24/S26A/S26B/S26C" evidence="4">
    <location>
        <begin position="160"/>
        <end position="262"/>
    </location>
</feature>
<keyword evidence="1" id="KW-0805">Transcription regulation</keyword>
<dbReference type="InterPro" id="IPR039418">
    <property type="entry name" value="LexA-like"/>
</dbReference>
<dbReference type="InterPro" id="IPR015927">
    <property type="entry name" value="Peptidase_S24_S26A/B/C"/>
</dbReference>
<dbReference type="InterPro" id="IPR010982">
    <property type="entry name" value="Lambda_DNA-bd_dom_sf"/>
</dbReference>
<dbReference type="Proteomes" id="UP000238042">
    <property type="component" value="Unassembled WGS sequence"/>
</dbReference>
<proteinExistence type="predicted"/>
<keyword evidence="3" id="KW-0804">Transcription</keyword>
<evidence type="ECO:0000256" key="3">
    <source>
        <dbReference type="ARBA" id="ARBA00023163"/>
    </source>
</evidence>
<name>A0A2S8A906_9FLAO</name>
<dbReference type="CDD" id="cd06529">
    <property type="entry name" value="S24_LexA-like"/>
    <property type="match status" value="1"/>
</dbReference>
<dbReference type="Gene3D" id="2.10.109.10">
    <property type="entry name" value="Umud Fragment, subunit A"/>
    <property type="match status" value="1"/>
</dbReference>
<accession>A0A2S8A906</accession>
<dbReference type="SUPFAM" id="SSF51306">
    <property type="entry name" value="LexA/Signal peptidase"/>
    <property type="match status" value="1"/>
</dbReference>
<dbReference type="InterPro" id="IPR036286">
    <property type="entry name" value="LexA/Signal_pep-like_sf"/>
</dbReference>
<evidence type="ECO:0000256" key="2">
    <source>
        <dbReference type="ARBA" id="ARBA00023125"/>
    </source>
</evidence>
<evidence type="ECO:0000259" key="4">
    <source>
        <dbReference type="Pfam" id="PF00717"/>
    </source>
</evidence>
<keyword evidence="2" id="KW-0238">DNA-binding</keyword>
<dbReference type="GO" id="GO:0003677">
    <property type="term" value="F:DNA binding"/>
    <property type="evidence" value="ECO:0007669"/>
    <property type="project" value="UniProtKB-KW"/>
</dbReference>
<dbReference type="AlphaFoldDB" id="A0A2S8A906"/>
<dbReference type="PANTHER" id="PTHR40661:SF1">
    <property type="entry name" value="HTH CRO_C1-TYPE DOMAIN-CONTAINING PROTEIN"/>
    <property type="match status" value="1"/>
</dbReference>
<dbReference type="Gene3D" id="1.10.260.40">
    <property type="entry name" value="lambda repressor-like DNA-binding domains"/>
    <property type="match status" value="1"/>
</dbReference>
<dbReference type="OrthoDB" id="796548at2"/>
<evidence type="ECO:0000313" key="7">
    <source>
        <dbReference type="Proteomes" id="UP000238042"/>
    </source>
</evidence>
<evidence type="ECO:0000259" key="5">
    <source>
        <dbReference type="Pfam" id="PF07022"/>
    </source>
</evidence>
<protein>
    <submittedName>
        <fullName evidence="6">Uncharacterized protein</fullName>
    </submittedName>
</protein>
<keyword evidence="7" id="KW-1185">Reference proteome</keyword>
<dbReference type="GO" id="GO:0045892">
    <property type="term" value="P:negative regulation of DNA-templated transcription"/>
    <property type="evidence" value="ECO:0007669"/>
    <property type="project" value="InterPro"/>
</dbReference>
<evidence type="ECO:0000313" key="6">
    <source>
        <dbReference type="EMBL" id="PQL91064.1"/>
    </source>
</evidence>
<dbReference type="Pfam" id="PF07022">
    <property type="entry name" value="Phage_CI_repr"/>
    <property type="match status" value="1"/>
</dbReference>
<organism evidence="6 7">
    <name type="scientific">Apibacter adventoris</name>
    <dbReference type="NCBI Taxonomy" id="1679466"/>
    <lineage>
        <taxon>Bacteria</taxon>
        <taxon>Pseudomonadati</taxon>
        <taxon>Bacteroidota</taxon>
        <taxon>Flavobacteriia</taxon>
        <taxon>Flavobacteriales</taxon>
        <taxon>Weeksellaceae</taxon>
        <taxon>Apibacter</taxon>
    </lineage>
</organism>
<dbReference type="RefSeq" id="WP_105247324.1">
    <property type="nucleotide sequence ID" value="NZ_PSZM01000043.1"/>
</dbReference>
<gene>
    <name evidence="6" type="ORF">C4S77_09425</name>
</gene>
<evidence type="ECO:0000256" key="1">
    <source>
        <dbReference type="ARBA" id="ARBA00023015"/>
    </source>
</evidence>
<reference evidence="6 7" key="1">
    <citation type="submission" date="2018-02" db="EMBL/GenBank/DDBJ databases">
        <title>Genome sequences of Apibacter spp., gut symbionts of Asian honey bees.</title>
        <authorList>
            <person name="Kwong W.K."/>
            <person name="Steele M.I."/>
            <person name="Moran N.A."/>
        </authorList>
    </citation>
    <scope>NUCLEOTIDE SEQUENCE [LARGE SCALE GENOMIC DNA]</scope>
    <source>
        <strain evidence="7">wkB301</strain>
    </source>
</reference>
<dbReference type="Pfam" id="PF00717">
    <property type="entry name" value="Peptidase_S24"/>
    <property type="match status" value="1"/>
</dbReference>
<dbReference type="InterPro" id="IPR010744">
    <property type="entry name" value="Phage_CI_N"/>
</dbReference>
<comment type="caution">
    <text evidence="6">The sequence shown here is derived from an EMBL/GenBank/DDBJ whole genome shotgun (WGS) entry which is preliminary data.</text>
</comment>
<feature type="domain" description="Bacteriophage CI repressor N-terminal" evidence="5">
    <location>
        <begin position="73"/>
        <end position="131"/>
    </location>
</feature>